<dbReference type="InterPro" id="IPR005225">
    <property type="entry name" value="Small_GTP-bd"/>
</dbReference>
<dbReference type="Proteomes" id="UP000053237">
    <property type="component" value="Unassembled WGS sequence"/>
</dbReference>
<keyword evidence="3" id="KW-0547">Nucleotide-binding</keyword>
<gene>
    <name evidence="9" type="ORF">BN9_121210</name>
</gene>
<dbReference type="GO" id="GO:0005525">
    <property type="term" value="F:GTP binding"/>
    <property type="evidence" value="ECO:0007669"/>
    <property type="project" value="UniProtKB-KW"/>
</dbReference>
<dbReference type="SMART" id="SM00174">
    <property type="entry name" value="RHO"/>
    <property type="match status" value="1"/>
</dbReference>
<dbReference type="InterPro" id="IPR001806">
    <property type="entry name" value="Small_GTPase"/>
</dbReference>
<keyword evidence="5" id="KW-0472">Membrane</keyword>
<dbReference type="PROSITE" id="PS51421">
    <property type="entry name" value="RAS"/>
    <property type="match status" value="1"/>
</dbReference>
<evidence type="ECO:0000256" key="1">
    <source>
        <dbReference type="ARBA" id="ARBA00004635"/>
    </source>
</evidence>
<dbReference type="PROSITE" id="PS51420">
    <property type="entry name" value="RHO"/>
    <property type="match status" value="1"/>
</dbReference>
<dbReference type="Pfam" id="PF00071">
    <property type="entry name" value="Ras"/>
    <property type="match status" value="1"/>
</dbReference>
<dbReference type="InParanoid" id="A0A024GVJ1"/>
<evidence type="ECO:0000313" key="9">
    <source>
        <dbReference type="EMBL" id="CCI50398.1"/>
    </source>
</evidence>
<dbReference type="InterPro" id="IPR027417">
    <property type="entry name" value="P-loop_NTPase"/>
</dbReference>
<protein>
    <submittedName>
        <fullName evidence="9">Uncharacterized protein</fullName>
    </submittedName>
</protein>
<dbReference type="GO" id="GO:0003924">
    <property type="term" value="F:GTPase activity"/>
    <property type="evidence" value="ECO:0007669"/>
    <property type="project" value="InterPro"/>
</dbReference>
<name>A0A024GVJ1_9STRA</name>
<dbReference type="PROSITE" id="PS51419">
    <property type="entry name" value="RAB"/>
    <property type="match status" value="1"/>
</dbReference>
<dbReference type="Gene3D" id="3.40.50.300">
    <property type="entry name" value="P-loop containing nucleotide triphosphate hydrolases"/>
    <property type="match status" value="1"/>
</dbReference>
<accession>A0A024GVJ1</accession>
<dbReference type="SUPFAM" id="SSF52540">
    <property type="entry name" value="P-loop containing nucleoside triphosphate hydrolases"/>
    <property type="match status" value="1"/>
</dbReference>
<sequence>MTHIHESNQNGMEAMQSCHSIRSVLPSFRNPGNEIKSSRNSPRERLDSKPYGNSRSASRPTEVCPISSSYYKQLTSRTLSSNIDSPVSSSPLSSTTSFRDVTLTLKVVLIGDSQVGKSNLVLRFTNNTFHAHSEQTVGFEFATRTLRVGKRRIKVQVWDSSGKDRFQSLIAAYYRHAVGAMVVYDVTNRTSFENIERWLRQMQQYAHENLVMVLVGNKCDLAHLPNSRQVSTLEAARFANKHSMEFLETSALDSTNVIEAFRKLIVPVGRLLSPSNAKTMTRLPAGWRRVRSRSRPGEYSYENQYTKERIAFAPEEAAKPSQHSFRFGPGIDPCVPTVTRELLQKQQKKAFLVHHSAPSCGFCTLACVIS</sequence>
<dbReference type="NCBIfam" id="TIGR00231">
    <property type="entry name" value="small_GTP"/>
    <property type="match status" value="1"/>
</dbReference>
<reference evidence="9 10" key="1">
    <citation type="submission" date="2012-05" db="EMBL/GenBank/DDBJ databases">
        <title>Recombination and specialization in a pathogen metapopulation.</title>
        <authorList>
            <person name="Gardiner A."/>
            <person name="Kemen E."/>
            <person name="Schultz-Larsen T."/>
            <person name="MacLean D."/>
            <person name="Van Oosterhout C."/>
            <person name="Jones J.D.G."/>
        </authorList>
    </citation>
    <scope>NUCLEOTIDE SEQUENCE [LARGE SCALE GENOMIC DNA]</scope>
    <source>
        <strain evidence="9 10">Ac Nc2</strain>
    </source>
</reference>
<dbReference type="PRINTS" id="PR00449">
    <property type="entry name" value="RASTRNSFRMNG"/>
</dbReference>
<keyword evidence="4" id="KW-0342">GTP-binding</keyword>
<organism evidence="9 10">
    <name type="scientific">Albugo candida</name>
    <dbReference type="NCBI Taxonomy" id="65357"/>
    <lineage>
        <taxon>Eukaryota</taxon>
        <taxon>Sar</taxon>
        <taxon>Stramenopiles</taxon>
        <taxon>Oomycota</taxon>
        <taxon>Peronosporomycetes</taxon>
        <taxon>Albuginales</taxon>
        <taxon>Albuginaceae</taxon>
        <taxon>Albugo</taxon>
    </lineage>
</organism>
<dbReference type="OrthoDB" id="65257at2759"/>
<dbReference type="SMART" id="SM00176">
    <property type="entry name" value="RAN"/>
    <property type="match status" value="1"/>
</dbReference>
<dbReference type="AlphaFoldDB" id="A0A024GVJ1"/>
<evidence type="ECO:0000256" key="6">
    <source>
        <dbReference type="ARBA" id="ARBA00023288"/>
    </source>
</evidence>
<evidence type="ECO:0000256" key="2">
    <source>
        <dbReference type="ARBA" id="ARBA00006270"/>
    </source>
</evidence>
<comment type="similarity">
    <text evidence="2">Belongs to the small GTPase superfamily. Rab family.</text>
</comment>
<keyword evidence="6" id="KW-0449">Lipoprotein</keyword>
<proteinExistence type="inferred from homology"/>
<dbReference type="SMART" id="SM00173">
    <property type="entry name" value="RAS"/>
    <property type="match status" value="1"/>
</dbReference>
<dbReference type="InterPro" id="IPR050209">
    <property type="entry name" value="Rab_GTPases_membrane_traffic"/>
</dbReference>
<keyword evidence="10" id="KW-1185">Reference proteome</keyword>
<dbReference type="STRING" id="65357.A0A024GVJ1"/>
<comment type="caution">
    <text evidence="9">The sequence shown here is derived from an EMBL/GenBank/DDBJ whole genome shotgun (WGS) entry which is preliminary data.</text>
</comment>
<dbReference type="EMBL" id="CAIX01000483">
    <property type="protein sequence ID" value="CCI50398.1"/>
    <property type="molecule type" value="Genomic_DNA"/>
</dbReference>
<keyword evidence="7" id="KW-0636">Prenylation</keyword>
<dbReference type="PANTHER" id="PTHR47979">
    <property type="entry name" value="DRAB11-RELATED"/>
    <property type="match status" value="1"/>
</dbReference>
<evidence type="ECO:0000313" key="10">
    <source>
        <dbReference type="Proteomes" id="UP000053237"/>
    </source>
</evidence>
<evidence type="ECO:0000256" key="5">
    <source>
        <dbReference type="ARBA" id="ARBA00023136"/>
    </source>
</evidence>
<evidence type="ECO:0000256" key="7">
    <source>
        <dbReference type="ARBA" id="ARBA00023289"/>
    </source>
</evidence>
<dbReference type="GO" id="GO:0016020">
    <property type="term" value="C:membrane"/>
    <property type="evidence" value="ECO:0007669"/>
    <property type="project" value="UniProtKB-SubCell"/>
</dbReference>
<comment type="subcellular location">
    <subcellularLocation>
        <location evidence="1">Membrane</location>
        <topology evidence="1">Lipid-anchor</topology>
    </subcellularLocation>
</comment>
<feature type="region of interest" description="Disordered" evidence="8">
    <location>
        <begin position="25"/>
        <end position="62"/>
    </location>
</feature>
<dbReference type="FunFam" id="3.40.50.300:FF:000274">
    <property type="entry name" value="ras-related protein RABA5a"/>
    <property type="match status" value="1"/>
</dbReference>
<evidence type="ECO:0000256" key="4">
    <source>
        <dbReference type="ARBA" id="ARBA00023134"/>
    </source>
</evidence>
<evidence type="ECO:0000256" key="8">
    <source>
        <dbReference type="SAM" id="MobiDB-lite"/>
    </source>
</evidence>
<dbReference type="SMART" id="SM00175">
    <property type="entry name" value="RAB"/>
    <property type="match status" value="1"/>
</dbReference>
<evidence type="ECO:0000256" key="3">
    <source>
        <dbReference type="ARBA" id="ARBA00022741"/>
    </source>
</evidence>